<proteinExistence type="predicted"/>
<organism evidence="1 2">
    <name type="scientific">Portunus trituberculatus</name>
    <name type="common">Swimming crab</name>
    <name type="synonym">Neptunus trituberculatus</name>
    <dbReference type="NCBI Taxonomy" id="210409"/>
    <lineage>
        <taxon>Eukaryota</taxon>
        <taxon>Metazoa</taxon>
        <taxon>Ecdysozoa</taxon>
        <taxon>Arthropoda</taxon>
        <taxon>Crustacea</taxon>
        <taxon>Multicrustacea</taxon>
        <taxon>Malacostraca</taxon>
        <taxon>Eumalacostraca</taxon>
        <taxon>Eucarida</taxon>
        <taxon>Decapoda</taxon>
        <taxon>Pleocyemata</taxon>
        <taxon>Brachyura</taxon>
        <taxon>Eubrachyura</taxon>
        <taxon>Portunoidea</taxon>
        <taxon>Portunidae</taxon>
        <taxon>Portuninae</taxon>
        <taxon>Portunus</taxon>
    </lineage>
</organism>
<dbReference type="AlphaFoldDB" id="A0A5B7E392"/>
<name>A0A5B7E392_PORTR</name>
<sequence>MPHSKIHNFYADYFRTARRLSVCLYLLCTRDLKQVNPTADKLLTRLEHLCWSHDGNSFAGVLAELFLPQHSQVGKRDHTMKVRHDIEMYYYDNNHYK</sequence>
<dbReference type="Proteomes" id="UP000324222">
    <property type="component" value="Unassembled WGS sequence"/>
</dbReference>
<protein>
    <submittedName>
        <fullName evidence="1">Uncharacterized protein</fullName>
    </submittedName>
</protein>
<comment type="caution">
    <text evidence="1">The sequence shown here is derived from an EMBL/GenBank/DDBJ whole genome shotgun (WGS) entry which is preliminary data.</text>
</comment>
<keyword evidence="2" id="KW-1185">Reference proteome</keyword>
<evidence type="ECO:0000313" key="2">
    <source>
        <dbReference type="Proteomes" id="UP000324222"/>
    </source>
</evidence>
<gene>
    <name evidence="1" type="ORF">E2C01_020780</name>
</gene>
<dbReference type="EMBL" id="VSRR010001774">
    <property type="protein sequence ID" value="MPC27606.1"/>
    <property type="molecule type" value="Genomic_DNA"/>
</dbReference>
<evidence type="ECO:0000313" key="1">
    <source>
        <dbReference type="EMBL" id="MPC27606.1"/>
    </source>
</evidence>
<reference evidence="1 2" key="1">
    <citation type="submission" date="2019-05" db="EMBL/GenBank/DDBJ databases">
        <title>Another draft genome of Portunus trituberculatus and its Hox gene families provides insights of decapod evolution.</title>
        <authorList>
            <person name="Jeong J.-H."/>
            <person name="Song I."/>
            <person name="Kim S."/>
            <person name="Choi T."/>
            <person name="Kim D."/>
            <person name="Ryu S."/>
            <person name="Kim W."/>
        </authorList>
    </citation>
    <scope>NUCLEOTIDE SEQUENCE [LARGE SCALE GENOMIC DNA]</scope>
    <source>
        <tissue evidence="1">Muscle</tissue>
    </source>
</reference>
<accession>A0A5B7E392</accession>